<evidence type="ECO:0000313" key="3">
    <source>
        <dbReference type="Proteomes" id="UP000018888"/>
    </source>
</evidence>
<protein>
    <submittedName>
        <fullName evidence="2">Uncharacterized protein</fullName>
    </submittedName>
</protein>
<accession>A0A2P4PSU4</accession>
<name>A0A2P4PSU4_RHIID</name>
<keyword evidence="1" id="KW-0472">Membrane</keyword>
<evidence type="ECO:0000313" key="2">
    <source>
        <dbReference type="EMBL" id="POG68449.1"/>
    </source>
</evidence>
<dbReference type="EMBL" id="AUPC02000152">
    <property type="protein sequence ID" value="POG68449.1"/>
    <property type="molecule type" value="Genomic_DNA"/>
</dbReference>
<keyword evidence="1" id="KW-0812">Transmembrane</keyword>
<feature type="transmembrane region" description="Helical" evidence="1">
    <location>
        <begin position="21"/>
        <end position="38"/>
    </location>
</feature>
<dbReference type="AlphaFoldDB" id="A0A2P4PSU4"/>
<reference evidence="2 3" key="1">
    <citation type="journal article" date="2013" name="Proc. Natl. Acad. Sci. U.S.A.">
        <title>Genome of an arbuscular mycorrhizal fungus provides insight into the oldest plant symbiosis.</title>
        <authorList>
            <person name="Tisserant E."/>
            <person name="Malbreil M."/>
            <person name="Kuo A."/>
            <person name="Kohler A."/>
            <person name="Symeonidi A."/>
            <person name="Balestrini R."/>
            <person name="Charron P."/>
            <person name="Duensing N."/>
            <person name="Frei Dit Frey N."/>
            <person name="Gianinazzi-Pearson V."/>
            <person name="Gilbert L.B."/>
            <person name="Handa Y."/>
            <person name="Herr J.R."/>
            <person name="Hijri M."/>
            <person name="Koul R."/>
            <person name="Kawaguchi M."/>
            <person name="Krajinski F."/>
            <person name="Lammers P.J."/>
            <person name="Masclaux F.G."/>
            <person name="Murat C."/>
            <person name="Morin E."/>
            <person name="Ndikumana S."/>
            <person name="Pagni M."/>
            <person name="Petitpierre D."/>
            <person name="Requena N."/>
            <person name="Rosikiewicz P."/>
            <person name="Riley R."/>
            <person name="Saito K."/>
            <person name="San Clemente H."/>
            <person name="Shapiro H."/>
            <person name="van Tuinen D."/>
            <person name="Becard G."/>
            <person name="Bonfante P."/>
            <person name="Paszkowski U."/>
            <person name="Shachar-Hill Y.Y."/>
            <person name="Tuskan G.A."/>
            <person name="Young P.W."/>
            <person name="Sanders I.R."/>
            <person name="Henrissat B."/>
            <person name="Rensing S.A."/>
            <person name="Grigoriev I.V."/>
            <person name="Corradi N."/>
            <person name="Roux C."/>
            <person name="Martin F."/>
        </authorList>
    </citation>
    <scope>NUCLEOTIDE SEQUENCE [LARGE SCALE GENOMIC DNA]</scope>
    <source>
        <strain evidence="2 3">DAOM 197198</strain>
    </source>
</reference>
<reference evidence="2 3" key="2">
    <citation type="journal article" date="2018" name="New Phytol.">
        <title>High intraspecific genome diversity in the model arbuscular mycorrhizal symbiont Rhizophagus irregularis.</title>
        <authorList>
            <person name="Chen E.C.H."/>
            <person name="Morin E."/>
            <person name="Beaudet D."/>
            <person name="Noel J."/>
            <person name="Yildirir G."/>
            <person name="Ndikumana S."/>
            <person name="Charron P."/>
            <person name="St-Onge C."/>
            <person name="Giorgi J."/>
            <person name="Kruger M."/>
            <person name="Marton T."/>
            <person name="Ropars J."/>
            <person name="Grigoriev I.V."/>
            <person name="Hainaut M."/>
            <person name="Henrissat B."/>
            <person name="Roux C."/>
            <person name="Martin F."/>
            <person name="Corradi N."/>
        </authorList>
    </citation>
    <scope>NUCLEOTIDE SEQUENCE [LARGE SCALE GENOMIC DNA]</scope>
    <source>
        <strain evidence="2 3">DAOM 197198</strain>
    </source>
</reference>
<proteinExistence type="predicted"/>
<evidence type="ECO:0000256" key="1">
    <source>
        <dbReference type="SAM" id="Phobius"/>
    </source>
</evidence>
<gene>
    <name evidence="2" type="ORF">GLOIN_2v1636821</name>
</gene>
<dbReference type="Proteomes" id="UP000018888">
    <property type="component" value="Unassembled WGS sequence"/>
</dbReference>
<organism evidence="2 3">
    <name type="scientific">Rhizophagus irregularis (strain DAOM 181602 / DAOM 197198 / MUCL 43194)</name>
    <name type="common">Arbuscular mycorrhizal fungus</name>
    <name type="synonym">Glomus intraradices</name>
    <dbReference type="NCBI Taxonomy" id="747089"/>
    <lineage>
        <taxon>Eukaryota</taxon>
        <taxon>Fungi</taxon>
        <taxon>Fungi incertae sedis</taxon>
        <taxon>Mucoromycota</taxon>
        <taxon>Glomeromycotina</taxon>
        <taxon>Glomeromycetes</taxon>
        <taxon>Glomerales</taxon>
        <taxon>Glomeraceae</taxon>
        <taxon>Rhizophagus</taxon>
    </lineage>
</organism>
<sequence length="66" mass="8071">MRKKKIIVIVYYRLHMKNQKMLIIIVHLLVQKILMILMNDLLQQIISHLQELQRNLELPIHYLQIV</sequence>
<keyword evidence="1" id="KW-1133">Transmembrane helix</keyword>
<keyword evidence="3" id="KW-1185">Reference proteome</keyword>
<comment type="caution">
    <text evidence="2">The sequence shown here is derived from an EMBL/GenBank/DDBJ whole genome shotgun (WGS) entry which is preliminary data.</text>
</comment>